<feature type="region of interest" description="Disordered" evidence="10">
    <location>
        <begin position="290"/>
        <end position="323"/>
    </location>
</feature>
<evidence type="ECO:0000313" key="12">
    <source>
        <dbReference type="EMBL" id="KAG6496925.1"/>
    </source>
</evidence>
<dbReference type="PROSITE" id="PS50884">
    <property type="entry name" value="ZF_DOF_2"/>
    <property type="match status" value="1"/>
</dbReference>
<reference evidence="12 13" key="1">
    <citation type="submission" date="2020-08" db="EMBL/GenBank/DDBJ databases">
        <title>Plant Genome Project.</title>
        <authorList>
            <person name="Zhang R.-G."/>
        </authorList>
    </citation>
    <scope>NUCLEOTIDE SEQUENCE [LARGE SCALE GENOMIC DNA]</scope>
    <source>
        <tissue evidence="12">Rhizome</tissue>
    </source>
</reference>
<feature type="domain" description="Dof-type" evidence="11">
    <location>
        <begin position="67"/>
        <end position="121"/>
    </location>
</feature>
<protein>
    <recommendedName>
        <fullName evidence="9">Dof zinc finger protein</fullName>
    </recommendedName>
</protein>
<dbReference type="PANTHER" id="PTHR31992">
    <property type="entry name" value="DOF ZINC FINGER PROTEIN DOF1.4-RELATED"/>
    <property type="match status" value="1"/>
</dbReference>
<dbReference type="OrthoDB" id="1927254at2759"/>
<comment type="subcellular location">
    <subcellularLocation>
        <location evidence="8 9">Nucleus</location>
    </subcellularLocation>
</comment>
<dbReference type="InterPro" id="IPR045174">
    <property type="entry name" value="Dof"/>
</dbReference>
<evidence type="ECO:0000259" key="11">
    <source>
        <dbReference type="PROSITE" id="PS50884"/>
    </source>
</evidence>
<proteinExistence type="predicted"/>
<evidence type="ECO:0000256" key="6">
    <source>
        <dbReference type="ARBA" id="ARBA00023163"/>
    </source>
</evidence>
<evidence type="ECO:0000256" key="5">
    <source>
        <dbReference type="ARBA" id="ARBA00023125"/>
    </source>
</evidence>
<keyword evidence="3 9" id="KW-0862">Zinc</keyword>
<organism evidence="12 13">
    <name type="scientific">Zingiber officinale</name>
    <name type="common">Ginger</name>
    <name type="synonym">Amomum zingiber</name>
    <dbReference type="NCBI Taxonomy" id="94328"/>
    <lineage>
        <taxon>Eukaryota</taxon>
        <taxon>Viridiplantae</taxon>
        <taxon>Streptophyta</taxon>
        <taxon>Embryophyta</taxon>
        <taxon>Tracheophyta</taxon>
        <taxon>Spermatophyta</taxon>
        <taxon>Magnoliopsida</taxon>
        <taxon>Liliopsida</taxon>
        <taxon>Zingiberales</taxon>
        <taxon>Zingiberaceae</taxon>
        <taxon>Zingiber</taxon>
    </lineage>
</organism>
<keyword evidence="2 8" id="KW-0863">Zinc-finger</keyword>
<evidence type="ECO:0000313" key="13">
    <source>
        <dbReference type="Proteomes" id="UP000734854"/>
    </source>
</evidence>
<sequence>MAFPSFPTIHLHPHNRKQQHPNYRSAGGDGIGGPSGPAPITGPVGSTAGRSSREAKLVGRLPEQEVIKCPRCDSTNTKFCYFNNYSLSQPRHYCKACRRYWTRGGALREVPVGGGRRKNKRRTEKPELLEASAGGGTAGTSSFEPNYPLASSIIHQYRSSGPLPAINMPSPANWMDPLPDRSSTINIDPYATNPANYYEVSATGSPNNNLGFEINNYLKLRQQFPFTLGEELLLPPPPPEVLQPFGEPVKIDRGVKARQLGNRVIIPRHVSNLSPFDRSSADGFIDWSGSGNSSAGGGGWPAATSGGDFTTMRCFNTPPTNRN</sequence>
<comment type="function">
    <text evidence="9">Transcription factor that binds specifically to a 5'-AA[AG]G-3' consensus core sequence.</text>
</comment>
<feature type="region of interest" description="Disordered" evidence="10">
    <location>
        <begin position="111"/>
        <end position="142"/>
    </location>
</feature>
<gene>
    <name evidence="12" type="ORF">ZIOFF_044804</name>
</gene>
<comment type="caution">
    <text evidence="12">The sequence shown here is derived from an EMBL/GenBank/DDBJ whole genome shotgun (WGS) entry which is preliminary data.</text>
</comment>
<evidence type="ECO:0000256" key="9">
    <source>
        <dbReference type="RuleBase" id="RU369094"/>
    </source>
</evidence>
<keyword evidence="1 9" id="KW-0479">Metal-binding</keyword>
<keyword evidence="13" id="KW-1185">Reference proteome</keyword>
<accession>A0A8J5FVX9</accession>
<evidence type="ECO:0000256" key="10">
    <source>
        <dbReference type="SAM" id="MobiDB-lite"/>
    </source>
</evidence>
<evidence type="ECO:0000256" key="7">
    <source>
        <dbReference type="ARBA" id="ARBA00023242"/>
    </source>
</evidence>
<dbReference type="GO" id="GO:0005634">
    <property type="term" value="C:nucleus"/>
    <property type="evidence" value="ECO:0007669"/>
    <property type="project" value="UniProtKB-SubCell"/>
</dbReference>
<dbReference type="Pfam" id="PF02701">
    <property type="entry name" value="Zn_ribbon_Dof"/>
    <property type="match status" value="1"/>
</dbReference>
<feature type="compositionally biased region" description="Polar residues" evidence="10">
    <location>
        <begin position="313"/>
        <end position="323"/>
    </location>
</feature>
<keyword evidence="5 8" id="KW-0238">DNA-binding</keyword>
<keyword evidence="7 8" id="KW-0539">Nucleus</keyword>
<dbReference type="EMBL" id="JACMSC010000012">
    <property type="protein sequence ID" value="KAG6496925.1"/>
    <property type="molecule type" value="Genomic_DNA"/>
</dbReference>
<name>A0A8J5FVX9_ZINOF</name>
<feature type="region of interest" description="Disordered" evidence="10">
    <location>
        <begin position="1"/>
        <end position="55"/>
    </location>
</feature>
<dbReference type="GO" id="GO:0003677">
    <property type="term" value="F:DNA binding"/>
    <property type="evidence" value="ECO:0007669"/>
    <property type="project" value="UniProtKB-UniRule"/>
</dbReference>
<evidence type="ECO:0000256" key="1">
    <source>
        <dbReference type="ARBA" id="ARBA00022723"/>
    </source>
</evidence>
<dbReference type="InterPro" id="IPR003851">
    <property type="entry name" value="Znf_Dof"/>
</dbReference>
<keyword evidence="6 9" id="KW-0804">Transcription</keyword>
<dbReference type="GO" id="GO:0003700">
    <property type="term" value="F:DNA-binding transcription factor activity"/>
    <property type="evidence" value="ECO:0007669"/>
    <property type="project" value="UniProtKB-UniRule"/>
</dbReference>
<dbReference type="Proteomes" id="UP000734854">
    <property type="component" value="Unassembled WGS sequence"/>
</dbReference>
<dbReference type="AlphaFoldDB" id="A0A8J5FVX9"/>
<dbReference type="PANTHER" id="PTHR31992:SF193">
    <property type="entry name" value="DOF ZINC FINGER PROTEIN DOF3.6"/>
    <property type="match status" value="1"/>
</dbReference>
<evidence type="ECO:0000256" key="8">
    <source>
        <dbReference type="PROSITE-ProRule" id="PRU00071"/>
    </source>
</evidence>
<evidence type="ECO:0000256" key="4">
    <source>
        <dbReference type="ARBA" id="ARBA00023015"/>
    </source>
</evidence>
<keyword evidence="4 9" id="KW-0805">Transcription regulation</keyword>
<dbReference type="PROSITE" id="PS01361">
    <property type="entry name" value="ZF_DOF_1"/>
    <property type="match status" value="1"/>
</dbReference>
<evidence type="ECO:0000256" key="3">
    <source>
        <dbReference type="ARBA" id="ARBA00022833"/>
    </source>
</evidence>
<evidence type="ECO:0000256" key="2">
    <source>
        <dbReference type="ARBA" id="ARBA00022771"/>
    </source>
</evidence>
<dbReference type="GO" id="GO:0008270">
    <property type="term" value="F:zinc ion binding"/>
    <property type="evidence" value="ECO:0007669"/>
    <property type="project" value="UniProtKB-KW"/>
</dbReference>